<accession>A0A5J6YE30</accession>
<keyword evidence="1" id="KW-0496">Mitochondrion</keyword>
<gene>
    <name evidence="1" type="primary">ORF133</name>
</gene>
<name>A0A5J6YE30_9POAL</name>
<reference evidence="1" key="1">
    <citation type="submission" date="2018-11" db="EMBL/GenBank/DDBJ databases">
        <title>Complete mitochondrial genome sequencing and phylogenetic Analysis of Cynodon dactylon Cynodon transvaalensis.</title>
        <authorList>
            <person name="Huang S."/>
            <person name="Shi Y."/>
            <person name="Jiang S."/>
            <person name="Zhou X."/>
            <person name="Liang J."/>
        </authorList>
    </citation>
    <scope>NUCLEOTIDE SEQUENCE</scope>
</reference>
<protein>
    <submittedName>
        <fullName evidence="1">Uncharacterized protein</fullName>
    </submittedName>
</protein>
<geneLocation type="mitochondrion" evidence="1"/>
<evidence type="ECO:0000313" key="1">
    <source>
        <dbReference type="EMBL" id="QFO90911.1"/>
    </source>
</evidence>
<proteinExistence type="predicted"/>
<dbReference type="AlphaFoldDB" id="A0A5J6YE30"/>
<organism evidence="1">
    <name type="scientific">Cynodon dactylon x Cynodon transvaalensis</name>
    <dbReference type="NCBI Taxonomy" id="1920021"/>
    <lineage>
        <taxon>Eukaryota</taxon>
        <taxon>Viridiplantae</taxon>
        <taxon>Streptophyta</taxon>
        <taxon>Embryophyta</taxon>
        <taxon>Tracheophyta</taxon>
        <taxon>Spermatophyta</taxon>
        <taxon>Magnoliopsida</taxon>
        <taxon>Liliopsida</taxon>
        <taxon>Poales</taxon>
        <taxon>Poaceae</taxon>
        <taxon>PACMAD clade</taxon>
        <taxon>Chloridoideae</taxon>
        <taxon>Cynodonteae</taxon>
        <taxon>Eleusininae</taxon>
        <taxon>Cynodon</taxon>
    </lineage>
</organism>
<sequence length="133" mass="15119">MPFPSSTRNQCCTQILSGRRGGSLKQSIPSLGLAEALKRDIVFKEGMGSFRFCRDFHNIPVDNTIQERRPIKRSRQQNILIYRNQRPRHCKGGSRMIWIRTGCLDSKKSTSSSVFHDGGRQDFVVKHKPSISG</sequence>
<dbReference type="EMBL" id="MK175054">
    <property type="protein sequence ID" value="QFO90911.1"/>
    <property type="molecule type" value="Genomic_DNA"/>
</dbReference>